<dbReference type="RefSeq" id="XP_018014826.1">
    <property type="nucleotide sequence ID" value="XM_018159337.2"/>
</dbReference>
<dbReference type="InterPro" id="IPR010569">
    <property type="entry name" value="Myotubularin-like_Pase_dom"/>
</dbReference>
<dbReference type="SUPFAM" id="SSF52799">
    <property type="entry name" value="(Phosphotyrosine protein) phosphatases II"/>
    <property type="match status" value="1"/>
</dbReference>
<dbReference type="PANTHER" id="PTHR10807">
    <property type="entry name" value="MYOTUBULARIN-RELATED"/>
    <property type="match status" value="1"/>
</dbReference>
<dbReference type="InterPro" id="IPR029021">
    <property type="entry name" value="Prot-tyrosine_phosphatase-like"/>
</dbReference>
<feature type="compositionally biased region" description="Low complexity" evidence="2">
    <location>
        <begin position="562"/>
        <end position="587"/>
    </location>
</feature>
<reference evidence="5" key="1">
    <citation type="submission" date="2025-08" db="UniProtKB">
        <authorList>
            <consortium name="RefSeq"/>
        </authorList>
    </citation>
    <scope>IDENTIFICATION</scope>
    <source>
        <tissue evidence="5">Whole organism</tissue>
    </source>
</reference>
<dbReference type="GO" id="GO:0016020">
    <property type="term" value="C:membrane"/>
    <property type="evidence" value="ECO:0007669"/>
    <property type="project" value="TreeGrafter"/>
</dbReference>
<dbReference type="InterPro" id="IPR030564">
    <property type="entry name" value="Myotubularin"/>
</dbReference>
<proteinExistence type="inferred from homology"/>
<dbReference type="GO" id="GO:0005737">
    <property type="term" value="C:cytoplasm"/>
    <property type="evidence" value="ECO:0007669"/>
    <property type="project" value="TreeGrafter"/>
</dbReference>
<dbReference type="Proteomes" id="UP000694843">
    <property type="component" value="Unplaced"/>
</dbReference>
<feature type="region of interest" description="Disordered" evidence="2">
    <location>
        <begin position="595"/>
        <end position="614"/>
    </location>
</feature>
<dbReference type="SUPFAM" id="SSF50729">
    <property type="entry name" value="PH domain-like"/>
    <property type="match status" value="1"/>
</dbReference>
<dbReference type="KEGG" id="hazt:108671766"/>
<gene>
    <name evidence="5" type="primary">LOC108671766</name>
</gene>
<feature type="region of interest" description="Disordered" evidence="2">
    <location>
        <begin position="551"/>
        <end position="587"/>
    </location>
</feature>
<dbReference type="AlphaFoldDB" id="A0A8B7NNV8"/>
<evidence type="ECO:0000256" key="1">
    <source>
        <dbReference type="ARBA" id="ARBA00007471"/>
    </source>
</evidence>
<dbReference type="GeneID" id="108671766"/>
<feature type="domain" description="Myotubularin phosphatase" evidence="3">
    <location>
        <begin position="205"/>
        <end position="722"/>
    </location>
</feature>
<keyword evidence="4" id="KW-1185">Reference proteome</keyword>
<evidence type="ECO:0000313" key="4">
    <source>
        <dbReference type="Proteomes" id="UP000694843"/>
    </source>
</evidence>
<dbReference type="Pfam" id="PF06602">
    <property type="entry name" value="Myotub-related"/>
    <property type="match status" value="1"/>
</dbReference>
<dbReference type="OrthoDB" id="271628at2759"/>
<evidence type="ECO:0000313" key="5">
    <source>
        <dbReference type="RefSeq" id="XP_018014826.1"/>
    </source>
</evidence>
<dbReference type="OMA" id="SEICHHE"/>
<comment type="similarity">
    <text evidence="1">Belongs to the protein-tyrosine phosphatase family. Non-receptor class myotubularin subfamily.</text>
</comment>
<sequence length="791" mass="88287">MMSTLKHRRHGSTKNSLFHVDLPSQSQQYEERGVDIPEEEPVTQPDLFPGEVVIASADNVLKFSPGGEQNTGISGTLFITNLRLALLTTLPPTYQEEALHHLSLSHLFLGAHDVELCLVSSVCLLDEQNQRRKTLLPEHFLPEKVPGIQVILKNFRVLNFSFKFSPYGEDGKVIRALLHHTNPSNVDLLFLTPGTPPPNTFIPTFRTYNDWMSELERTGCPNWRVTHHNENYNLSATYPPVMVVPSSMVDKDLEKAGHFFRESRPLLWLWGAPGGAALVVMAQISPNIPDTMSLNPRSFGQLKMSKLEDEAKAIENSVIKAVFRSNSEFQECPEIINLEKELPQPGDLQVACSRLRALHLPDGASASSYLSRFESSKWLSYVSRTLEVACRAAQLITEHNRSVILQEDCGRDGACVVSTLVEVLCDPFARTVRGLHCAIAKHWVALGHPFTARLGHTKREKHLQGPCWLLLLDCLHQVCVQQPHLLEYTPCYLAALWSAAHCPLYTTCLFDCTNSRHSTISRLQLQNIEISELWELWCWWASCKSQSPATNSVGDGASQGLRNSSSKSSNGAANSSNSRSSSSYTTTRTAETSFTTKNCNHSSTDTGSSRSSSTECSKSCIIARRHFISPLFVQGLLNSLLSPGALDRIRDKFSVAHHTWGQIQRLLSPSVCHLPYDGSQAPAPVRGCSPNTVTRPPTRSRLPPPVYVNYSVPRLTVWVELFGRWLPETDVSCDGVPLSSALHSQKRCILRPENPHLLFWDDIYAIYDVIKGYVDITADGITRDRRQEYAS</sequence>
<dbReference type="PANTHER" id="PTHR10807:SF110">
    <property type="entry name" value="FI17948P1"/>
    <property type="match status" value="1"/>
</dbReference>
<evidence type="ECO:0000259" key="3">
    <source>
        <dbReference type="PROSITE" id="PS51339"/>
    </source>
</evidence>
<accession>A0A8B7NNV8</accession>
<evidence type="ECO:0000256" key="2">
    <source>
        <dbReference type="SAM" id="MobiDB-lite"/>
    </source>
</evidence>
<protein>
    <submittedName>
        <fullName evidence="5">Myotubularin-related protein 10-A isoform X1</fullName>
    </submittedName>
</protein>
<dbReference type="GO" id="GO:0046856">
    <property type="term" value="P:phosphatidylinositol dephosphorylation"/>
    <property type="evidence" value="ECO:0007669"/>
    <property type="project" value="TreeGrafter"/>
</dbReference>
<organism evidence="4 5">
    <name type="scientific">Hyalella azteca</name>
    <name type="common">Amphipod</name>
    <dbReference type="NCBI Taxonomy" id="294128"/>
    <lineage>
        <taxon>Eukaryota</taxon>
        <taxon>Metazoa</taxon>
        <taxon>Ecdysozoa</taxon>
        <taxon>Arthropoda</taxon>
        <taxon>Crustacea</taxon>
        <taxon>Multicrustacea</taxon>
        <taxon>Malacostraca</taxon>
        <taxon>Eumalacostraca</taxon>
        <taxon>Peracarida</taxon>
        <taxon>Amphipoda</taxon>
        <taxon>Senticaudata</taxon>
        <taxon>Talitrida</taxon>
        <taxon>Talitroidea</taxon>
        <taxon>Hyalellidae</taxon>
        <taxon>Hyalella</taxon>
    </lineage>
</organism>
<name>A0A8B7NNV8_HYAAZ</name>
<dbReference type="PROSITE" id="PS51339">
    <property type="entry name" value="PPASE_MYOTUBULARIN"/>
    <property type="match status" value="1"/>
</dbReference>